<dbReference type="AlphaFoldDB" id="A0A7K1S475"/>
<organism evidence="4 5">
    <name type="scientific">Spirosoma arboris</name>
    <dbReference type="NCBI Taxonomy" id="2682092"/>
    <lineage>
        <taxon>Bacteria</taxon>
        <taxon>Pseudomonadati</taxon>
        <taxon>Bacteroidota</taxon>
        <taxon>Cytophagia</taxon>
        <taxon>Cytophagales</taxon>
        <taxon>Cytophagaceae</taxon>
        <taxon>Spirosoma</taxon>
    </lineage>
</organism>
<dbReference type="InterPro" id="IPR002938">
    <property type="entry name" value="FAD-bd"/>
</dbReference>
<dbReference type="InterPro" id="IPR050493">
    <property type="entry name" value="FAD-dep_Monooxygenase_BioMet"/>
</dbReference>
<dbReference type="NCBIfam" id="NF005243">
    <property type="entry name" value="PRK06753.1"/>
    <property type="match status" value="1"/>
</dbReference>
<evidence type="ECO:0000259" key="3">
    <source>
        <dbReference type="Pfam" id="PF01494"/>
    </source>
</evidence>
<keyword evidence="1" id="KW-0560">Oxidoreductase</keyword>
<evidence type="ECO:0000313" key="4">
    <source>
        <dbReference type="EMBL" id="MVM28632.1"/>
    </source>
</evidence>
<dbReference type="EMBL" id="WPIN01000001">
    <property type="protein sequence ID" value="MVM28632.1"/>
    <property type="molecule type" value="Genomic_DNA"/>
</dbReference>
<evidence type="ECO:0000313" key="5">
    <source>
        <dbReference type="Proteomes" id="UP000436006"/>
    </source>
</evidence>
<dbReference type="SUPFAM" id="SSF51905">
    <property type="entry name" value="FAD/NAD(P)-binding domain"/>
    <property type="match status" value="1"/>
</dbReference>
<dbReference type="GO" id="GO:0004497">
    <property type="term" value="F:monooxygenase activity"/>
    <property type="evidence" value="ECO:0007669"/>
    <property type="project" value="UniProtKB-KW"/>
</dbReference>
<dbReference type="PANTHER" id="PTHR13789">
    <property type="entry name" value="MONOOXYGENASE"/>
    <property type="match status" value="1"/>
</dbReference>
<dbReference type="Gene3D" id="3.50.50.60">
    <property type="entry name" value="FAD/NAD(P)-binding domain"/>
    <property type="match status" value="1"/>
</dbReference>
<reference evidence="4 5" key="1">
    <citation type="submission" date="2019-12" db="EMBL/GenBank/DDBJ databases">
        <title>Spirosoma sp. HMF4905 genome sequencing and assembly.</title>
        <authorList>
            <person name="Kang H."/>
            <person name="Cha I."/>
            <person name="Kim H."/>
            <person name="Joh K."/>
        </authorList>
    </citation>
    <scope>NUCLEOTIDE SEQUENCE [LARGE SCALE GENOMIC DNA]</scope>
    <source>
        <strain evidence="4 5">HMF4905</strain>
    </source>
</reference>
<dbReference type="RefSeq" id="WP_157582745.1">
    <property type="nucleotide sequence ID" value="NZ_WPIN01000001.1"/>
</dbReference>
<dbReference type="GO" id="GO:0071949">
    <property type="term" value="F:FAD binding"/>
    <property type="evidence" value="ECO:0007669"/>
    <property type="project" value="InterPro"/>
</dbReference>
<keyword evidence="5" id="KW-1185">Reference proteome</keyword>
<comment type="caution">
    <text evidence="4">The sequence shown here is derived from an EMBL/GenBank/DDBJ whole genome shotgun (WGS) entry which is preliminary data.</text>
</comment>
<evidence type="ECO:0000256" key="1">
    <source>
        <dbReference type="ARBA" id="ARBA00023002"/>
    </source>
</evidence>
<dbReference type="Proteomes" id="UP000436006">
    <property type="component" value="Unassembled WGS sequence"/>
</dbReference>
<proteinExistence type="predicted"/>
<name>A0A7K1S475_9BACT</name>
<feature type="domain" description="FAD-binding" evidence="3">
    <location>
        <begin position="10"/>
        <end position="339"/>
    </location>
</feature>
<dbReference type="InterPro" id="IPR036188">
    <property type="entry name" value="FAD/NAD-bd_sf"/>
</dbReference>
<accession>A0A7K1S475</accession>
<dbReference type="Pfam" id="PF01494">
    <property type="entry name" value="FAD_binding_3"/>
    <property type="match status" value="1"/>
</dbReference>
<gene>
    <name evidence="4" type="ORF">GO755_01215</name>
</gene>
<keyword evidence="2 4" id="KW-0503">Monooxygenase</keyword>
<protein>
    <submittedName>
        <fullName evidence="4">Monooxygenase</fullName>
    </submittedName>
</protein>
<dbReference type="PANTHER" id="PTHR13789:SF309">
    <property type="entry name" value="PUTATIVE (AFU_ORTHOLOGUE AFUA_6G14510)-RELATED"/>
    <property type="match status" value="1"/>
</dbReference>
<dbReference type="PRINTS" id="PR00420">
    <property type="entry name" value="RNGMNOXGNASE"/>
</dbReference>
<sequence length="383" mass="41982">MSNQSPSFTILGGGIVGLTTALALQKIGIQATVFEAAPTIKPLGAGLALAANAIKAFQRLGIADDVIQAGRLLDAFTIYDQHGFVITRTDSRAVSQKYGLDNFSIHRAALHQVLLSQLGNGVVRTGKRGIGMYQQADTISVQFDDGTTHETDYLLVADGIHSPIRKQLLPESKPRYAGYTCWRAVVDATDLNLSEASETWGPNGRFGLVPLANKQLYWFATLTAPANDARMRQLTPDDLLRQFAGYASPIRDVLSRTPDNALIWSDICDLKPLERYAFDNVVLLGDAAHATTPNMGQGACQAIEDAVVLADELARGGAIPAAFQRFEQRRLKRTQTIIETSRRIGAVAQLENRWLTTLRNGLFRLLPASVNERQLEMLYQVDF</sequence>
<evidence type="ECO:0000256" key="2">
    <source>
        <dbReference type="ARBA" id="ARBA00023033"/>
    </source>
</evidence>